<dbReference type="InterPro" id="IPR050980">
    <property type="entry name" value="2C_sensor_his_kinase"/>
</dbReference>
<evidence type="ECO:0000313" key="8">
    <source>
        <dbReference type="EMBL" id="AIY89536.1"/>
    </source>
</evidence>
<dbReference type="SUPFAM" id="SSF55874">
    <property type="entry name" value="ATPase domain of HSP90 chaperone/DNA topoisomerase II/histidine kinase"/>
    <property type="match status" value="1"/>
</dbReference>
<dbReference type="SUPFAM" id="SSF55785">
    <property type="entry name" value="PYP-like sensor domain (PAS domain)"/>
    <property type="match status" value="1"/>
</dbReference>
<dbReference type="InterPro" id="IPR000014">
    <property type="entry name" value="PAS"/>
</dbReference>
<dbReference type="PRINTS" id="PR00344">
    <property type="entry name" value="BCTRLSENSOR"/>
</dbReference>
<dbReference type="eggNOG" id="arCOG06193">
    <property type="taxonomic scope" value="Archaea"/>
</dbReference>
<dbReference type="PANTHER" id="PTHR44936">
    <property type="entry name" value="SENSOR PROTEIN CREC"/>
    <property type="match status" value="1"/>
</dbReference>
<dbReference type="CDD" id="cd00075">
    <property type="entry name" value="HATPase"/>
    <property type="match status" value="1"/>
</dbReference>
<dbReference type="Pfam" id="PF02518">
    <property type="entry name" value="HATPase_c"/>
    <property type="match status" value="1"/>
</dbReference>
<dbReference type="InterPro" id="IPR036890">
    <property type="entry name" value="HATPase_C_sf"/>
</dbReference>
<name>A0A0A7GEZ7_GEOAI</name>
<dbReference type="InterPro" id="IPR003594">
    <property type="entry name" value="HATPase_dom"/>
</dbReference>
<comment type="catalytic activity">
    <reaction evidence="1">
        <text>ATP + protein L-histidine = ADP + protein N-phospho-L-histidine.</text>
        <dbReference type="EC" id="2.7.13.3"/>
    </reaction>
</comment>
<evidence type="ECO:0000256" key="4">
    <source>
        <dbReference type="ARBA" id="ARBA00022741"/>
    </source>
</evidence>
<keyword evidence="4" id="KW-0547">Nucleotide-binding</keyword>
<dbReference type="SMART" id="SM00387">
    <property type="entry name" value="HATPase_c"/>
    <property type="match status" value="1"/>
</dbReference>
<dbReference type="Gene3D" id="3.30.450.20">
    <property type="entry name" value="PAS domain"/>
    <property type="match status" value="1"/>
</dbReference>
<dbReference type="NCBIfam" id="TIGR00229">
    <property type="entry name" value="sensory_box"/>
    <property type="match status" value="1"/>
</dbReference>
<evidence type="ECO:0000256" key="1">
    <source>
        <dbReference type="ARBA" id="ARBA00000085"/>
    </source>
</evidence>
<dbReference type="InterPro" id="IPR035965">
    <property type="entry name" value="PAS-like_dom_sf"/>
</dbReference>
<protein>
    <recommendedName>
        <fullName evidence="2">histidine kinase</fullName>
        <ecNumber evidence="2">2.7.13.3</ecNumber>
    </recommendedName>
</protein>
<dbReference type="GO" id="GO:0005524">
    <property type="term" value="F:ATP binding"/>
    <property type="evidence" value="ECO:0007669"/>
    <property type="project" value="UniProtKB-KW"/>
</dbReference>
<feature type="domain" description="Histidine kinase" evidence="7">
    <location>
        <begin position="78"/>
        <end position="266"/>
    </location>
</feature>
<gene>
    <name evidence="8" type="ORF">GACE_0482</name>
</gene>
<accession>A0A0A7GEZ7</accession>
<keyword evidence="6" id="KW-0067">ATP-binding</keyword>
<evidence type="ECO:0000256" key="3">
    <source>
        <dbReference type="ARBA" id="ARBA00022679"/>
    </source>
</evidence>
<dbReference type="GO" id="GO:0004673">
    <property type="term" value="F:protein histidine kinase activity"/>
    <property type="evidence" value="ECO:0007669"/>
    <property type="project" value="UniProtKB-EC"/>
</dbReference>
<evidence type="ECO:0000313" key="9">
    <source>
        <dbReference type="Proteomes" id="UP000030624"/>
    </source>
</evidence>
<organism evidence="8 9">
    <name type="scientific">Geoglobus acetivorans</name>
    <dbReference type="NCBI Taxonomy" id="565033"/>
    <lineage>
        <taxon>Archaea</taxon>
        <taxon>Methanobacteriati</taxon>
        <taxon>Methanobacteriota</taxon>
        <taxon>Archaeoglobi</taxon>
        <taxon>Archaeoglobales</taxon>
        <taxon>Archaeoglobaceae</taxon>
        <taxon>Geoglobus</taxon>
    </lineage>
</organism>
<dbReference type="Proteomes" id="UP000030624">
    <property type="component" value="Chromosome"/>
</dbReference>
<dbReference type="PANTHER" id="PTHR44936:SF10">
    <property type="entry name" value="SENSOR PROTEIN RSTB"/>
    <property type="match status" value="1"/>
</dbReference>
<keyword evidence="3" id="KW-0808">Transferase</keyword>
<proteinExistence type="predicted"/>
<dbReference type="InterPro" id="IPR005467">
    <property type="entry name" value="His_kinase_dom"/>
</dbReference>
<evidence type="ECO:0000256" key="2">
    <source>
        <dbReference type="ARBA" id="ARBA00012438"/>
    </source>
</evidence>
<dbReference type="InterPro" id="IPR004358">
    <property type="entry name" value="Sig_transdc_His_kin-like_C"/>
</dbReference>
<keyword evidence="5 8" id="KW-0418">Kinase</keyword>
<dbReference type="EMBL" id="CP009552">
    <property type="protein sequence ID" value="AIY89536.1"/>
    <property type="molecule type" value="Genomic_DNA"/>
</dbReference>
<evidence type="ECO:0000256" key="5">
    <source>
        <dbReference type="ARBA" id="ARBA00022777"/>
    </source>
</evidence>
<dbReference type="KEGG" id="gac:GACE_0482"/>
<dbReference type="PROSITE" id="PS50109">
    <property type="entry name" value="HIS_KIN"/>
    <property type="match status" value="1"/>
</dbReference>
<evidence type="ECO:0000256" key="6">
    <source>
        <dbReference type="ARBA" id="ARBA00022840"/>
    </source>
</evidence>
<sequence>MVEKRYRERLEGKRSVETYSWRILTKDGNVYWVTGRPSRIIYRGKPAVASILVDTTDLHRLTEMLKKKNEYLALVNKILRHDILNDITVIRAAFELGEEKLKESALKKLDRIESLIKESKAIEEAIGETYTINISDYIREIAKSYEDLANIQYSLTNVFVRANESIKSVIDNLLRNAVMHSNSEDIKITIETFVNGRYGVFRIIDDGKGIPDEIKDKIFEEGFSTVGGTGIGLFIAKKVVELLGGEIKVYDNSPSGAIFEVRLKRY</sequence>
<dbReference type="EC" id="2.7.13.3" evidence="2"/>
<reference evidence="8 9" key="1">
    <citation type="journal article" date="2015" name="Appl. Environ. Microbiol.">
        <title>The Geoglobus acetivorans genome: Fe(III) reduction, acetate utilization, autotrophic growth, and degradation of aromatic compounds in a hyperthermophilic archaeon.</title>
        <authorList>
            <person name="Mardanov A.V."/>
            <person name="Slododkina G.B."/>
            <person name="Slobodkin A.I."/>
            <person name="Beletsky A.V."/>
            <person name="Gavrilov S.N."/>
            <person name="Kublanov I.V."/>
            <person name="Bonch-Osmolovskaya E.A."/>
            <person name="Skryabin K.G."/>
            <person name="Ravin N.V."/>
        </authorList>
    </citation>
    <scope>NUCLEOTIDE SEQUENCE [LARGE SCALE GENOMIC DNA]</scope>
    <source>
        <strain evidence="8 9">SBH6</strain>
    </source>
</reference>
<dbReference type="HOGENOM" id="CLU_000445_114_58_2"/>
<evidence type="ECO:0000259" key="7">
    <source>
        <dbReference type="PROSITE" id="PS50109"/>
    </source>
</evidence>
<dbReference type="AlphaFoldDB" id="A0A0A7GEZ7"/>
<dbReference type="STRING" id="565033.GACE_0482"/>
<dbReference type="Gene3D" id="3.30.565.10">
    <property type="entry name" value="Histidine kinase-like ATPase, C-terminal domain"/>
    <property type="match status" value="1"/>
</dbReference>